<dbReference type="AlphaFoldDB" id="A0A2G5V852"/>
<evidence type="ECO:0000259" key="1">
    <source>
        <dbReference type="PROSITE" id="PS50097"/>
    </source>
</evidence>
<reference evidence="3" key="1">
    <citation type="submission" date="2017-10" db="EMBL/GenBank/DDBJ databases">
        <title>Rapid genome shrinkage in a self-fertile nematode reveals novel sperm competition proteins.</title>
        <authorList>
            <person name="Yin D."/>
            <person name="Schwarz E.M."/>
            <person name="Thomas C.G."/>
            <person name="Felde R.L."/>
            <person name="Korf I.F."/>
            <person name="Cutter A.D."/>
            <person name="Schartner C.M."/>
            <person name="Ralston E.J."/>
            <person name="Meyer B.J."/>
            <person name="Haag E.S."/>
        </authorList>
    </citation>
    <scope>NUCLEOTIDE SEQUENCE [LARGE SCALE GENOMIC DNA]</scope>
    <source>
        <strain evidence="3">JU1422</strain>
    </source>
</reference>
<sequence length="291" mass="33321">MTYKTFEYESDQYYIADSGNLNTNTVNGITCTWMGKADDNKQSFEYKWIFDWDELKNQGVVELNGYILAKRPYKDEEVRIEISLTENNQIIEKSVPTAHFASAAKVSFHYHLEALYSCAIPNYEKMFGASKKTDTVLVVDGKKLHVNKAFLSFHSDYFSSLFPSNCKEGRMTEISISEVSYSDFGLLLSTIYPGTVFPTDRTVPKLLKLADRFQIKSVIAHVQHHLLHNSRIGNEKMLGLADKYGMSKLWEKTLREMDTVGKAKNLKNSEEYEKLSDGAKVKVLDRLFNLI</sequence>
<dbReference type="Pfam" id="PF00651">
    <property type="entry name" value="BTB"/>
    <property type="match status" value="1"/>
</dbReference>
<dbReference type="PROSITE" id="PS50097">
    <property type="entry name" value="BTB"/>
    <property type="match status" value="1"/>
</dbReference>
<dbReference type="SMART" id="SM00225">
    <property type="entry name" value="BTB"/>
    <property type="match status" value="1"/>
</dbReference>
<proteinExistence type="predicted"/>
<dbReference type="EMBL" id="PDUG01000002">
    <property type="protein sequence ID" value="PIC47887.1"/>
    <property type="molecule type" value="Genomic_DNA"/>
</dbReference>
<comment type="caution">
    <text evidence="2">The sequence shown here is derived from an EMBL/GenBank/DDBJ whole genome shotgun (WGS) entry which is preliminary data.</text>
</comment>
<evidence type="ECO:0000313" key="2">
    <source>
        <dbReference type="EMBL" id="PIC47887.1"/>
    </source>
</evidence>
<feature type="domain" description="BTB" evidence="1">
    <location>
        <begin position="133"/>
        <end position="200"/>
    </location>
</feature>
<dbReference type="Proteomes" id="UP000230233">
    <property type="component" value="Chromosome II"/>
</dbReference>
<gene>
    <name evidence="2" type="primary">Cnig_chr_II.g7067</name>
    <name evidence="2" type="ORF">B9Z55_007067</name>
</gene>
<name>A0A2G5V852_9PELO</name>
<dbReference type="STRING" id="1611254.A0A2G5V852"/>
<dbReference type="CDD" id="cd18186">
    <property type="entry name" value="BTB_POZ_ZBTB_KLHL-like"/>
    <property type="match status" value="1"/>
</dbReference>
<dbReference type="OrthoDB" id="5862257at2759"/>
<dbReference type="PANTHER" id="PTHR22744:SF14">
    <property type="entry name" value="BTB DOMAIN-CONTAINING PROTEIN-RELATED"/>
    <property type="match status" value="1"/>
</dbReference>
<dbReference type="InterPro" id="IPR011333">
    <property type="entry name" value="SKP1/BTB/POZ_sf"/>
</dbReference>
<dbReference type="Gene3D" id="3.30.710.10">
    <property type="entry name" value="Potassium Channel Kv1.1, Chain A"/>
    <property type="match status" value="1"/>
</dbReference>
<dbReference type="InterPro" id="IPR000210">
    <property type="entry name" value="BTB/POZ_dom"/>
</dbReference>
<dbReference type="PANTHER" id="PTHR22744">
    <property type="entry name" value="HELIX LOOP HELIX PROTEIN 21-RELATED"/>
    <property type="match status" value="1"/>
</dbReference>
<evidence type="ECO:0000313" key="3">
    <source>
        <dbReference type="Proteomes" id="UP000230233"/>
    </source>
</evidence>
<protein>
    <recommendedName>
        <fullName evidence="1">BTB domain-containing protein</fullName>
    </recommendedName>
</protein>
<accession>A0A2G5V852</accession>
<keyword evidence="3" id="KW-1185">Reference proteome</keyword>
<organism evidence="2 3">
    <name type="scientific">Caenorhabditis nigoni</name>
    <dbReference type="NCBI Taxonomy" id="1611254"/>
    <lineage>
        <taxon>Eukaryota</taxon>
        <taxon>Metazoa</taxon>
        <taxon>Ecdysozoa</taxon>
        <taxon>Nematoda</taxon>
        <taxon>Chromadorea</taxon>
        <taxon>Rhabditida</taxon>
        <taxon>Rhabditina</taxon>
        <taxon>Rhabditomorpha</taxon>
        <taxon>Rhabditoidea</taxon>
        <taxon>Rhabditidae</taxon>
        <taxon>Peloderinae</taxon>
        <taxon>Caenorhabditis</taxon>
    </lineage>
</organism>
<dbReference type="SUPFAM" id="SSF54695">
    <property type="entry name" value="POZ domain"/>
    <property type="match status" value="1"/>
</dbReference>